<evidence type="ECO:0000313" key="1">
    <source>
        <dbReference type="EMBL" id="RSD13751.1"/>
    </source>
</evidence>
<dbReference type="AlphaFoldDB" id="A0A427T4C0"/>
<dbReference type="EMBL" id="RSEC01000058">
    <property type="protein sequence ID" value="RSD13751.1"/>
    <property type="molecule type" value="Genomic_DNA"/>
</dbReference>
<reference evidence="1 2" key="1">
    <citation type="submission" date="2018-12" db="EMBL/GenBank/DDBJ databases">
        <title>Amycolatopsis eburnea sp. nov. actinomycete associate with arbuscular mycorrhiza fungal spore.</title>
        <authorList>
            <person name="Lumyong S."/>
            <person name="Chaiya L."/>
        </authorList>
    </citation>
    <scope>NUCLEOTIDE SEQUENCE [LARGE SCALE GENOMIC DNA]</scope>
    <source>
        <strain evidence="1 2">GLM-1</strain>
    </source>
</reference>
<keyword evidence="2" id="KW-1185">Reference proteome</keyword>
<dbReference type="Gene3D" id="1.20.910.10">
    <property type="entry name" value="Heme oxygenase-like"/>
    <property type="match status" value="1"/>
</dbReference>
<evidence type="ECO:0000313" key="2">
    <source>
        <dbReference type="Proteomes" id="UP000267081"/>
    </source>
</evidence>
<dbReference type="SUPFAM" id="SSF48613">
    <property type="entry name" value="Heme oxygenase-like"/>
    <property type="match status" value="1"/>
</dbReference>
<proteinExistence type="predicted"/>
<comment type="caution">
    <text evidence="1">The sequence shown here is derived from an EMBL/GenBank/DDBJ whole genome shotgun (WGS) entry which is preliminary data.</text>
</comment>
<organism evidence="1 2">
    <name type="scientific">Amycolatopsis eburnea</name>
    <dbReference type="NCBI Taxonomy" id="2267691"/>
    <lineage>
        <taxon>Bacteria</taxon>
        <taxon>Bacillati</taxon>
        <taxon>Actinomycetota</taxon>
        <taxon>Actinomycetes</taxon>
        <taxon>Pseudonocardiales</taxon>
        <taxon>Pseudonocardiaceae</taxon>
        <taxon>Amycolatopsis</taxon>
    </lineage>
</organism>
<dbReference type="OrthoDB" id="3467339at2"/>
<dbReference type="RefSeq" id="WP_125313030.1">
    <property type="nucleotide sequence ID" value="NZ_RSEC01000058.1"/>
</dbReference>
<name>A0A427T4C0_9PSEU</name>
<accession>A0A427T4C0</accession>
<gene>
    <name evidence="1" type="ORF">EIY87_29105</name>
</gene>
<sequence length="218" mass="23698">MTRSARELLDRIQAELAPRDGDNRLVPLIASGRAPRAVFAALAAEEKLITLSDWRSFHALAARADEPNARAFFGGLAPGEQQANAMLDPLLAATGPDHGKELPRAGCQAYPAYVAWLALNGESAAAVAGIFANFAAFGRYCRDVATAMRGHYGFTDTECAFFDFFAADVPEIEEQALAAVQAGLDAHRLDKAEARRYARLFQSYELLFWNTLADEFPG</sequence>
<protein>
    <submittedName>
        <fullName evidence="1">Transcriptional regulator</fullName>
    </submittedName>
</protein>
<dbReference type="Proteomes" id="UP000267081">
    <property type="component" value="Unassembled WGS sequence"/>
</dbReference>
<dbReference type="InterPro" id="IPR016084">
    <property type="entry name" value="Haem_Oase-like_multi-hlx"/>
</dbReference>